<keyword evidence="9" id="KW-1185">Reference proteome</keyword>
<organism evidence="8 9">
    <name type="scientific">Entotheonella factor</name>
    <dbReference type="NCBI Taxonomy" id="1429438"/>
    <lineage>
        <taxon>Bacteria</taxon>
        <taxon>Pseudomonadati</taxon>
        <taxon>Nitrospinota/Tectimicrobiota group</taxon>
        <taxon>Candidatus Tectimicrobiota</taxon>
        <taxon>Candidatus Entotheonellia</taxon>
        <taxon>Candidatus Entotheonellales</taxon>
        <taxon>Candidatus Entotheonellaceae</taxon>
        <taxon>Candidatus Entotheonella</taxon>
    </lineage>
</organism>
<dbReference type="GO" id="GO:0015377">
    <property type="term" value="F:chloride:monoatomic cation symporter activity"/>
    <property type="evidence" value="ECO:0007669"/>
    <property type="project" value="InterPro"/>
</dbReference>
<proteinExistence type="predicted"/>
<comment type="caution">
    <text evidence="8">The sequence shown here is derived from an EMBL/GenBank/DDBJ whole genome shotgun (WGS) entry which is preliminary data.</text>
</comment>
<dbReference type="PANTHER" id="PTHR11827:SF72">
    <property type="entry name" value="GH08340P"/>
    <property type="match status" value="1"/>
</dbReference>
<keyword evidence="3 5" id="KW-1133">Transmembrane helix</keyword>
<evidence type="ECO:0000256" key="3">
    <source>
        <dbReference type="ARBA" id="ARBA00022989"/>
    </source>
</evidence>
<keyword evidence="2 5" id="KW-0812">Transmembrane</keyword>
<name>W4LTH2_ENTF1</name>
<dbReference type="InterPro" id="IPR004842">
    <property type="entry name" value="SLC12A_fam"/>
</dbReference>
<evidence type="ECO:0000256" key="2">
    <source>
        <dbReference type="ARBA" id="ARBA00022692"/>
    </source>
</evidence>
<dbReference type="HOGENOM" id="CLU_001883_3_1_7"/>
<feature type="transmembrane region" description="Helical" evidence="5">
    <location>
        <begin position="283"/>
        <end position="305"/>
    </location>
</feature>
<evidence type="ECO:0000313" key="8">
    <source>
        <dbReference type="EMBL" id="ETX01334.1"/>
    </source>
</evidence>
<feature type="transmembrane region" description="Helical" evidence="5">
    <location>
        <begin position="408"/>
        <end position="431"/>
    </location>
</feature>
<evidence type="ECO:0000256" key="4">
    <source>
        <dbReference type="ARBA" id="ARBA00023136"/>
    </source>
</evidence>
<evidence type="ECO:0000259" key="6">
    <source>
        <dbReference type="Pfam" id="PF00324"/>
    </source>
</evidence>
<evidence type="ECO:0000256" key="1">
    <source>
        <dbReference type="ARBA" id="ARBA00004141"/>
    </source>
</evidence>
<dbReference type="InterPro" id="IPR018491">
    <property type="entry name" value="SLC12_C"/>
</dbReference>
<dbReference type="PATRIC" id="fig|1429438.4.peg.1650"/>
<dbReference type="EMBL" id="AZHW01000244">
    <property type="protein sequence ID" value="ETX01334.1"/>
    <property type="molecule type" value="Genomic_DNA"/>
</dbReference>
<dbReference type="Proteomes" id="UP000019141">
    <property type="component" value="Unassembled WGS sequence"/>
</dbReference>
<evidence type="ECO:0000259" key="7">
    <source>
        <dbReference type="Pfam" id="PF03522"/>
    </source>
</evidence>
<accession>W4LTH2</accession>
<feature type="domain" description="SLC12A transporter C-terminal" evidence="7">
    <location>
        <begin position="528"/>
        <end position="620"/>
    </location>
</feature>
<evidence type="ECO:0000313" key="9">
    <source>
        <dbReference type="Proteomes" id="UP000019141"/>
    </source>
</evidence>
<dbReference type="GO" id="GO:0016020">
    <property type="term" value="C:membrane"/>
    <property type="evidence" value="ECO:0007669"/>
    <property type="project" value="UniProtKB-SubCell"/>
</dbReference>
<feature type="transmembrane region" description="Helical" evidence="5">
    <location>
        <begin position="325"/>
        <end position="350"/>
    </location>
</feature>
<protein>
    <submittedName>
        <fullName evidence="8">Uncharacterized protein</fullName>
    </submittedName>
</protein>
<dbReference type="InterPro" id="IPR004841">
    <property type="entry name" value="AA-permease/SLC12A_dom"/>
</dbReference>
<dbReference type="AlphaFoldDB" id="W4LTH2"/>
<dbReference type="Gene3D" id="1.20.1740.10">
    <property type="entry name" value="Amino acid/polyamine transporter I"/>
    <property type="match status" value="1"/>
</dbReference>
<feature type="transmembrane region" description="Helical" evidence="5">
    <location>
        <begin position="153"/>
        <end position="174"/>
    </location>
</feature>
<reference evidence="8 9" key="1">
    <citation type="journal article" date="2014" name="Nature">
        <title>An environmental bacterial taxon with a large and distinct metabolic repertoire.</title>
        <authorList>
            <person name="Wilson M.C."/>
            <person name="Mori T."/>
            <person name="Ruckert C."/>
            <person name="Uria A.R."/>
            <person name="Helf M.J."/>
            <person name="Takada K."/>
            <person name="Gernert C."/>
            <person name="Steffens U.A."/>
            <person name="Heycke N."/>
            <person name="Schmitt S."/>
            <person name="Rinke C."/>
            <person name="Helfrich E.J."/>
            <person name="Brachmann A.O."/>
            <person name="Gurgui C."/>
            <person name="Wakimoto T."/>
            <person name="Kracht M."/>
            <person name="Crusemann M."/>
            <person name="Hentschel U."/>
            <person name="Abe I."/>
            <person name="Matsunaga S."/>
            <person name="Kalinowski J."/>
            <person name="Takeyama H."/>
            <person name="Piel J."/>
        </authorList>
    </citation>
    <scope>NUCLEOTIDE SEQUENCE [LARGE SCALE GENOMIC DNA]</scope>
    <source>
        <strain evidence="9">TSY1</strain>
    </source>
</reference>
<gene>
    <name evidence="8" type="ORF">ETSY1_07710</name>
</gene>
<evidence type="ECO:0000256" key="5">
    <source>
        <dbReference type="SAM" id="Phobius"/>
    </source>
</evidence>
<sequence length="792" mass="86837">MDLPIHRGNWTLTGDFHVALRLQFWHEFWFKQYQPATPALKLIQAHRDSEELTMTAAATRPPSRSPGTMNGYRFGTLKGVYTPNLLTILGVIMYLRFGWVLGNVGLIPTLLIVTLSTAITFITALSISALATNMKVGGGGAYYIISRSLGVEAGAAVGLPLFLAYALGVSFYIVGFAESVVTLVPAIPPKLVGVVTLLALTLMALKSADLALKTQFLILMLVALSLISFFAGQPVDTRPDAPVAAISAKEPFWAVFAVFFPAVTGILAGLAMSGDLKEPARSLPLGTLGAVLTSYVIYMAIPLFLGQMVTDDRLLRTHPLIMREVARWGDLIMLGIWGATLSSAMGSLLGAPRMLQALARDEVAPRLLGRGYGRGRDPRLATLATFLIALSGILLGDLNLIAPILTMFFLTTYALLNLSAAAEGLIASPAWRPAFKVHWGVSLLGTVSCLAVMLMINAGASIIAVLVVAGVYTLMQYRRLQARWGDLRYGITAWLAATMIYRLARKQPDARTWKPNILVLSGTPTSRWHLIALADAISHGQDLLTVATVLPESSTTPERLDRVSSTIENHLERKGIPALVKVQTAPNTLTGIQRLVDTYGFGPLVPNTILLGETEKTEHFTAYANLIMGLYRTRRNLIIVCEGDEPPALDQTLCIDVWWGRERNNAGFMLALAYLLQTSPEWERARLTLKTIVQEEEEYDEATQRLQAFIENSRLKAEVEVLRQAEGDVFDTIRVSSQTASLIFMGLREPTPEETPEAYSEYYRSLLDRTEDFPPTAMVLAAEAIKFQQIFR</sequence>
<feature type="transmembrane region" description="Helical" evidence="5">
    <location>
        <begin position="79"/>
        <end position="99"/>
    </location>
</feature>
<dbReference type="PANTHER" id="PTHR11827">
    <property type="entry name" value="SOLUTE CARRIER FAMILY 12, CATION COTRANSPORTERS"/>
    <property type="match status" value="1"/>
</dbReference>
<dbReference type="Pfam" id="PF00324">
    <property type="entry name" value="AA_permease"/>
    <property type="match status" value="1"/>
</dbReference>
<feature type="transmembrane region" description="Helical" evidence="5">
    <location>
        <begin position="252"/>
        <end position="271"/>
    </location>
</feature>
<feature type="transmembrane region" description="Helical" evidence="5">
    <location>
        <begin position="216"/>
        <end position="232"/>
    </location>
</feature>
<feature type="transmembrane region" description="Helical" evidence="5">
    <location>
        <begin position="105"/>
        <end position="132"/>
    </location>
</feature>
<comment type="subcellular location">
    <subcellularLocation>
        <location evidence="1">Membrane</location>
        <topology evidence="1">Multi-pass membrane protein</topology>
    </subcellularLocation>
</comment>
<feature type="transmembrane region" description="Helical" evidence="5">
    <location>
        <begin position="380"/>
        <end position="402"/>
    </location>
</feature>
<feature type="transmembrane region" description="Helical" evidence="5">
    <location>
        <begin position="443"/>
        <end position="475"/>
    </location>
</feature>
<dbReference type="Pfam" id="PF03522">
    <property type="entry name" value="SLC12"/>
    <property type="match status" value="1"/>
</dbReference>
<keyword evidence="4 5" id="KW-0472">Membrane</keyword>
<feature type="transmembrane region" description="Helical" evidence="5">
    <location>
        <begin position="186"/>
        <end position="204"/>
    </location>
</feature>
<feature type="domain" description="Amino acid permease/ SLC12A" evidence="6">
    <location>
        <begin position="81"/>
        <end position="487"/>
    </location>
</feature>